<gene>
    <name evidence="1" type="ORF">GCM10007350_13230</name>
</gene>
<comment type="caution">
    <text evidence="1">The sequence shown here is derived from an EMBL/GenBank/DDBJ whole genome shotgun (WGS) entry which is preliminary data.</text>
</comment>
<evidence type="ECO:0008006" key="3">
    <source>
        <dbReference type="Google" id="ProtNLM"/>
    </source>
</evidence>
<evidence type="ECO:0000313" key="1">
    <source>
        <dbReference type="EMBL" id="GHD60342.1"/>
    </source>
</evidence>
<dbReference type="Proteomes" id="UP000604737">
    <property type="component" value="Unassembled WGS sequence"/>
</dbReference>
<sequence>MSFLKLDFDFGAVERQLTELGRKQLPFATAKSLTQAAQSVQQQVRADMPKRFTISRKWVINGIRIEPARKNRLSAQVYSRDKFMGRQEYGGKKRSRDTQVWRWKGKLAIPTDEARGGKPHGVVPKKNWPENLAGALFQIRTRDGLELLCLRRRGQVQVMYVLEDEVTVDARLKLRETGDRIAKVAFPKLFGANMARAIAQSRRQATGR</sequence>
<dbReference type="InterPro" id="IPR045622">
    <property type="entry name" value="DUF6441"/>
</dbReference>
<name>A0ABQ3GZP8_9NEIS</name>
<proteinExistence type="predicted"/>
<dbReference type="RefSeq" id="WP_189459394.1">
    <property type="nucleotide sequence ID" value="NZ_BMYO01000003.1"/>
</dbReference>
<protein>
    <recommendedName>
        <fullName evidence="3">Phage protein</fullName>
    </recommendedName>
</protein>
<organism evidence="1 2">
    <name type="scientific">Jeongeupia chitinilytica</name>
    <dbReference type="NCBI Taxonomy" id="1041641"/>
    <lineage>
        <taxon>Bacteria</taxon>
        <taxon>Pseudomonadati</taxon>
        <taxon>Pseudomonadota</taxon>
        <taxon>Betaproteobacteria</taxon>
        <taxon>Neisseriales</taxon>
        <taxon>Chitinibacteraceae</taxon>
        <taxon>Jeongeupia</taxon>
    </lineage>
</organism>
<evidence type="ECO:0000313" key="2">
    <source>
        <dbReference type="Proteomes" id="UP000604737"/>
    </source>
</evidence>
<reference evidence="2" key="1">
    <citation type="journal article" date="2019" name="Int. J. Syst. Evol. Microbiol.">
        <title>The Global Catalogue of Microorganisms (GCM) 10K type strain sequencing project: providing services to taxonomists for standard genome sequencing and annotation.</title>
        <authorList>
            <consortium name="The Broad Institute Genomics Platform"/>
            <consortium name="The Broad Institute Genome Sequencing Center for Infectious Disease"/>
            <person name="Wu L."/>
            <person name="Ma J."/>
        </authorList>
    </citation>
    <scope>NUCLEOTIDE SEQUENCE [LARGE SCALE GENOMIC DNA]</scope>
    <source>
        <strain evidence="2">KCTC 23701</strain>
    </source>
</reference>
<dbReference type="EMBL" id="BMYO01000003">
    <property type="protein sequence ID" value="GHD60342.1"/>
    <property type="molecule type" value="Genomic_DNA"/>
</dbReference>
<keyword evidence="2" id="KW-1185">Reference proteome</keyword>
<accession>A0ABQ3GZP8</accession>
<dbReference type="Pfam" id="PF20039">
    <property type="entry name" value="DUF6441"/>
    <property type="match status" value="1"/>
</dbReference>